<feature type="region of interest" description="Disordered" evidence="1">
    <location>
        <begin position="39"/>
        <end position="69"/>
    </location>
</feature>
<dbReference type="EMBL" id="HBUF01239303">
    <property type="protein sequence ID" value="CAG6676282.1"/>
    <property type="molecule type" value="Transcribed_RNA"/>
</dbReference>
<organism evidence="2">
    <name type="scientific">Cacopsylla melanoneura</name>
    <dbReference type="NCBI Taxonomy" id="428564"/>
    <lineage>
        <taxon>Eukaryota</taxon>
        <taxon>Metazoa</taxon>
        <taxon>Ecdysozoa</taxon>
        <taxon>Arthropoda</taxon>
        <taxon>Hexapoda</taxon>
        <taxon>Insecta</taxon>
        <taxon>Pterygota</taxon>
        <taxon>Neoptera</taxon>
        <taxon>Paraneoptera</taxon>
        <taxon>Hemiptera</taxon>
        <taxon>Sternorrhyncha</taxon>
        <taxon>Psylloidea</taxon>
        <taxon>Psyllidae</taxon>
        <taxon>Psyllinae</taxon>
        <taxon>Cacopsylla</taxon>
    </lineage>
</organism>
<name>A0A8D8SYT1_9HEMI</name>
<protein>
    <submittedName>
        <fullName evidence="2">Uncharacterized protein</fullName>
    </submittedName>
</protein>
<dbReference type="AlphaFoldDB" id="A0A8D8SYT1"/>
<feature type="compositionally biased region" description="Acidic residues" evidence="1">
    <location>
        <begin position="43"/>
        <end position="62"/>
    </location>
</feature>
<evidence type="ECO:0000313" key="2">
    <source>
        <dbReference type="EMBL" id="CAG6676282.1"/>
    </source>
</evidence>
<reference evidence="2" key="1">
    <citation type="submission" date="2021-05" db="EMBL/GenBank/DDBJ databases">
        <authorList>
            <person name="Alioto T."/>
            <person name="Alioto T."/>
            <person name="Gomez Garrido J."/>
        </authorList>
    </citation>
    <scope>NUCLEOTIDE SEQUENCE</scope>
</reference>
<dbReference type="PANTHER" id="PTHR47272">
    <property type="entry name" value="DDE_TNP_1_7 DOMAIN-CONTAINING PROTEIN"/>
    <property type="match status" value="1"/>
</dbReference>
<proteinExistence type="predicted"/>
<evidence type="ECO:0000256" key="1">
    <source>
        <dbReference type="SAM" id="MobiDB-lite"/>
    </source>
</evidence>
<accession>A0A8D8SYT1</accession>
<sequence>MNCVVFFVESICVTVSKKAARKIKVSDVLGHKNKVVDTNTITDDVDPDNDDDGDSDYDDADDPPQYFFVNQEKRPPSKVRYDQLGHFPVIDRKRNASRCKLEGCKGRVRTMCTKCRLHLCLVTDRECFIKFHTKPK</sequence>
<dbReference type="PANTHER" id="PTHR47272:SF1">
    <property type="entry name" value="PIGGYBAC TRANSPOSABLE ELEMENT-DERIVED PROTEIN 3-LIKE"/>
    <property type="match status" value="1"/>
</dbReference>